<gene>
    <name evidence="2" type="ORF">E5676_scaffold588G00080</name>
    <name evidence="1" type="ORF">E6C27_scaffold778G00200</name>
</gene>
<accession>A0A5D3E3S2</accession>
<evidence type="ECO:0000313" key="1">
    <source>
        <dbReference type="EMBL" id="KAA0053094.1"/>
    </source>
</evidence>
<organism evidence="2 4">
    <name type="scientific">Cucumis melo var. makuwa</name>
    <name type="common">Oriental melon</name>
    <dbReference type="NCBI Taxonomy" id="1194695"/>
    <lineage>
        <taxon>Eukaryota</taxon>
        <taxon>Viridiplantae</taxon>
        <taxon>Streptophyta</taxon>
        <taxon>Embryophyta</taxon>
        <taxon>Tracheophyta</taxon>
        <taxon>Spermatophyta</taxon>
        <taxon>Magnoliopsida</taxon>
        <taxon>eudicotyledons</taxon>
        <taxon>Gunneridae</taxon>
        <taxon>Pentapetalae</taxon>
        <taxon>rosids</taxon>
        <taxon>fabids</taxon>
        <taxon>Cucurbitales</taxon>
        <taxon>Cucurbitaceae</taxon>
        <taxon>Benincaseae</taxon>
        <taxon>Cucumis</taxon>
    </lineage>
</organism>
<comment type="caution">
    <text evidence="2">The sequence shown here is derived from an EMBL/GenBank/DDBJ whole genome shotgun (WGS) entry which is preliminary data.</text>
</comment>
<proteinExistence type="predicted"/>
<sequence length="220" mass="26134">MGHRRYLQDNHIWHKSRLHDGKVKCRAPPTVMNGYEILEQLDQFEFPVMSKHPSIKGTRSSFSCSFLKTDAMFLEFVEDLDNPVGHRRWATIWISLIMVDVGREYIEVSKSDLQFFVLDFNDQALNRFVEHQMLSFFIEFRDDCHRHFKKYSDPKEACANPPHLLVGRDEDWHYLYNHCMSRAFQIDDRTTQKVFVGDPSPRLARQPVRVVPRRHVRSPQ</sequence>
<evidence type="ECO:0000313" key="4">
    <source>
        <dbReference type="Proteomes" id="UP000321947"/>
    </source>
</evidence>
<dbReference type="Proteomes" id="UP000321947">
    <property type="component" value="Unassembled WGS sequence"/>
</dbReference>
<protein>
    <submittedName>
        <fullName evidence="2">Gamma-aminobutyrate transaminase POP2</fullName>
    </submittedName>
</protein>
<evidence type="ECO:0000313" key="3">
    <source>
        <dbReference type="Proteomes" id="UP000321393"/>
    </source>
</evidence>
<dbReference type="EMBL" id="SSTE01009956">
    <property type="protein sequence ID" value="KAA0053094.1"/>
    <property type="molecule type" value="Genomic_DNA"/>
</dbReference>
<name>A0A5D3E3S2_CUCMM</name>
<evidence type="ECO:0000313" key="2">
    <source>
        <dbReference type="EMBL" id="TYK29945.1"/>
    </source>
</evidence>
<reference evidence="3 4" key="1">
    <citation type="submission" date="2019-08" db="EMBL/GenBank/DDBJ databases">
        <title>Draft genome sequences of two oriental melons (Cucumis melo L. var makuwa).</title>
        <authorList>
            <person name="Kwon S.-Y."/>
        </authorList>
    </citation>
    <scope>NUCLEOTIDE SEQUENCE [LARGE SCALE GENOMIC DNA]</scope>
    <source>
        <strain evidence="4">cv. Chang Bougi</strain>
        <strain evidence="3">cv. SW 3</strain>
        <tissue evidence="2">Leaf</tissue>
    </source>
</reference>
<dbReference type="AlphaFoldDB" id="A0A5D3E3S2"/>
<dbReference type="EMBL" id="SSTD01000959">
    <property type="protein sequence ID" value="TYK29945.1"/>
    <property type="molecule type" value="Genomic_DNA"/>
</dbReference>
<dbReference type="Proteomes" id="UP000321393">
    <property type="component" value="Unassembled WGS sequence"/>
</dbReference>